<evidence type="ECO:0000313" key="4">
    <source>
        <dbReference type="EMBL" id="BBX00063.1"/>
    </source>
</evidence>
<name>A0AAD1M4G3_9MYCO</name>
<dbReference type="Pfam" id="PF13561">
    <property type="entry name" value="adh_short_C2"/>
    <property type="match status" value="1"/>
</dbReference>
<dbReference type="Proteomes" id="UP000466681">
    <property type="component" value="Chromosome"/>
</dbReference>
<protein>
    <submittedName>
        <fullName evidence="4">3-ketoacyl-ACP reductase</fullName>
    </submittedName>
</protein>
<dbReference type="InterPro" id="IPR002347">
    <property type="entry name" value="SDR_fam"/>
</dbReference>
<evidence type="ECO:0000256" key="1">
    <source>
        <dbReference type="ARBA" id="ARBA00006484"/>
    </source>
</evidence>
<dbReference type="NCBIfam" id="TIGR03971">
    <property type="entry name" value="SDR_subfam_1"/>
    <property type="match status" value="1"/>
</dbReference>
<proteinExistence type="inferred from homology"/>
<reference evidence="4 5" key="1">
    <citation type="journal article" date="2019" name="Emerg. Microbes Infect.">
        <title>Comprehensive subspecies identification of 175 nontuberculous mycobacteria species based on 7547 genomic profiles.</title>
        <authorList>
            <person name="Matsumoto Y."/>
            <person name="Kinjo T."/>
            <person name="Motooka D."/>
            <person name="Nabeya D."/>
            <person name="Jung N."/>
            <person name="Uechi K."/>
            <person name="Horii T."/>
            <person name="Iida T."/>
            <person name="Fujita J."/>
            <person name="Nakamura S."/>
        </authorList>
    </citation>
    <scope>NUCLEOTIDE SEQUENCE [LARGE SCALE GENOMIC DNA]</scope>
    <source>
        <strain evidence="4 5">JCM 6375</strain>
    </source>
</reference>
<dbReference type="CDD" id="cd05233">
    <property type="entry name" value="SDR_c"/>
    <property type="match status" value="1"/>
</dbReference>
<dbReference type="KEGG" id="mmor:MMOR_09990"/>
<evidence type="ECO:0000256" key="3">
    <source>
        <dbReference type="ARBA" id="ARBA00023027"/>
    </source>
</evidence>
<accession>A0AAD1M4G3</accession>
<dbReference type="PRINTS" id="PR00080">
    <property type="entry name" value="SDRFAMILY"/>
</dbReference>
<comment type="similarity">
    <text evidence="1">Belongs to the short-chain dehydrogenases/reductases (SDR) family.</text>
</comment>
<dbReference type="InterPro" id="IPR036291">
    <property type="entry name" value="NAD(P)-bd_dom_sf"/>
</dbReference>
<dbReference type="AlphaFoldDB" id="A0AAD1M4G3"/>
<keyword evidence="2" id="KW-0560">Oxidoreductase</keyword>
<dbReference type="InterPro" id="IPR023985">
    <property type="entry name" value="SDR_subfam_1"/>
</dbReference>
<dbReference type="PANTHER" id="PTHR24321">
    <property type="entry name" value="DEHYDROGENASES, SHORT CHAIN"/>
    <property type="match status" value="1"/>
</dbReference>
<dbReference type="SUPFAM" id="SSF51735">
    <property type="entry name" value="NAD(P)-binding Rossmann-fold domains"/>
    <property type="match status" value="1"/>
</dbReference>
<sequence>MVNYEINCLKKKPRDVLLAIANKEVRSAAMGLADGKVAFISGVARGQGRSHAVRLAEEGADIIGFDICADDPAVEYPLATQADLDETAELIGKFGRKALLSVADVRDYDAVKKVVDDGVAELGRLDIVLANAGVMAITGQHRLQRAAWDVGIDVMLNGVYNTVEAAIPHVRAGGRGGSIVITSSTAGLTGGLSDGSPGIQGYIAAKHGVVGLMRGWANVLAKEGIRVNTVHPTGVNSPMIANEAFARFVQEYPEIAGILQNPLPVPNGLLEPEDITNSIIHLISDAGQYITGTTFRVDAGFSSRA</sequence>
<dbReference type="PRINTS" id="PR00081">
    <property type="entry name" value="GDHRDH"/>
</dbReference>
<organism evidence="4 5">
    <name type="scientific">Mycolicibacterium moriokaense</name>
    <dbReference type="NCBI Taxonomy" id="39691"/>
    <lineage>
        <taxon>Bacteria</taxon>
        <taxon>Bacillati</taxon>
        <taxon>Actinomycetota</taxon>
        <taxon>Actinomycetes</taxon>
        <taxon>Mycobacteriales</taxon>
        <taxon>Mycobacteriaceae</taxon>
        <taxon>Mycolicibacterium</taxon>
    </lineage>
</organism>
<dbReference type="FunFam" id="3.40.50.720:FF:000084">
    <property type="entry name" value="Short-chain dehydrogenase reductase"/>
    <property type="match status" value="1"/>
</dbReference>
<dbReference type="GO" id="GO:0016491">
    <property type="term" value="F:oxidoreductase activity"/>
    <property type="evidence" value="ECO:0007669"/>
    <property type="project" value="UniProtKB-KW"/>
</dbReference>
<dbReference type="EMBL" id="AP022560">
    <property type="protein sequence ID" value="BBX00063.1"/>
    <property type="molecule type" value="Genomic_DNA"/>
</dbReference>
<dbReference type="PANTHER" id="PTHR24321:SF8">
    <property type="entry name" value="ESTRADIOL 17-BETA-DEHYDROGENASE 8-RELATED"/>
    <property type="match status" value="1"/>
</dbReference>
<gene>
    <name evidence="4" type="ORF">MMOR_09990</name>
</gene>
<keyword evidence="5" id="KW-1185">Reference proteome</keyword>
<evidence type="ECO:0000256" key="2">
    <source>
        <dbReference type="ARBA" id="ARBA00023002"/>
    </source>
</evidence>
<dbReference type="NCBIfam" id="NF009467">
    <property type="entry name" value="PRK12826.1-3"/>
    <property type="match status" value="1"/>
</dbReference>
<keyword evidence="3" id="KW-0520">NAD</keyword>
<dbReference type="Gene3D" id="3.40.50.720">
    <property type="entry name" value="NAD(P)-binding Rossmann-like Domain"/>
    <property type="match status" value="1"/>
</dbReference>
<evidence type="ECO:0000313" key="5">
    <source>
        <dbReference type="Proteomes" id="UP000466681"/>
    </source>
</evidence>